<protein>
    <recommendedName>
        <fullName evidence="7">Ribosomal protein YMR-31</fullName>
    </recommendedName>
</protein>
<dbReference type="GO" id="GO:0004591">
    <property type="term" value="F:oxoglutarate dehydrogenase (succinyl-transferring) activity"/>
    <property type="evidence" value="ECO:0007669"/>
    <property type="project" value="TreeGrafter"/>
</dbReference>
<dbReference type="PANTHER" id="PTHR31601">
    <property type="entry name" value="28S RIBOSOMAL PROTEIN S36, MITOCHONDRIAL"/>
    <property type="match status" value="1"/>
</dbReference>
<gene>
    <name evidence="5" type="ORF">CDD82_1599</name>
</gene>
<proteinExistence type="inferred from homology"/>
<keyword evidence="6" id="KW-1185">Reference proteome</keyword>
<comment type="caution">
    <text evidence="5">The sequence shown here is derived from an EMBL/GenBank/DDBJ whole genome shotgun (WGS) entry which is preliminary data.</text>
</comment>
<evidence type="ECO:0000256" key="4">
    <source>
        <dbReference type="SAM" id="MobiDB-lite"/>
    </source>
</evidence>
<comment type="subcellular location">
    <subcellularLocation>
        <location evidence="1">Mitochondrion</location>
    </subcellularLocation>
</comment>
<dbReference type="OrthoDB" id="2116030at2759"/>
<accession>A0A2C5ZU47</accession>
<dbReference type="GO" id="GO:0006103">
    <property type="term" value="P:2-oxoglutarate metabolic process"/>
    <property type="evidence" value="ECO:0007669"/>
    <property type="project" value="InterPro"/>
</dbReference>
<evidence type="ECO:0000256" key="2">
    <source>
        <dbReference type="ARBA" id="ARBA00023128"/>
    </source>
</evidence>
<dbReference type="Proteomes" id="UP000224854">
    <property type="component" value="Unassembled WGS sequence"/>
</dbReference>
<evidence type="ECO:0000256" key="1">
    <source>
        <dbReference type="ARBA" id="ARBA00004173"/>
    </source>
</evidence>
<dbReference type="EMBL" id="NJEU01000015">
    <property type="protein sequence ID" value="PHH83370.1"/>
    <property type="molecule type" value="Genomic_DNA"/>
</dbReference>
<evidence type="ECO:0008006" key="7">
    <source>
        <dbReference type="Google" id="ProtNLM"/>
    </source>
</evidence>
<evidence type="ECO:0000313" key="5">
    <source>
        <dbReference type="EMBL" id="PHH83370.1"/>
    </source>
</evidence>
<evidence type="ECO:0000256" key="3">
    <source>
        <dbReference type="ARBA" id="ARBA00043970"/>
    </source>
</evidence>
<reference evidence="5 6" key="1">
    <citation type="submission" date="2017-06" db="EMBL/GenBank/DDBJ databases">
        <title>Ant-infecting Ophiocordyceps genomes reveal a high diversity of potential behavioral manipulation genes and a possible major role for enterotoxins.</title>
        <authorList>
            <person name="De Bekker C."/>
            <person name="Evans H.C."/>
            <person name="Brachmann A."/>
            <person name="Hughes D.P."/>
        </authorList>
    </citation>
    <scope>NUCLEOTIDE SEQUENCE [LARGE SCALE GENOMIC DNA]</scope>
    <source>
        <strain evidence="5 6">1348a</strain>
    </source>
</reference>
<feature type="compositionally biased region" description="Polar residues" evidence="4">
    <location>
        <begin position="43"/>
        <end position="69"/>
    </location>
</feature>
<comment type="similarity">
    <text evidence="3">Belongs to the alpha-ketoglutarate dehydrogenase component 4 family.</text>
</comment>
<feature type="region of interest" description="Disordered" evidence="4">
    <location>
        <begin position="28"/>
        <end position="107"/>
    </location>
</feature>
<sequence length="141" mass="15021">MFASRALRQTAAHAERVPLIKFIGPRSVPESIDHSPKPHPASPSGNLPESFSSGHGKGSTATRHSSFSTYRDHAQQHGPLQKSIRYLSHGIGDSSGSQLGSVEPPKGVYFDVSDLPPRFRRAPIELAEIEAVDSGGAALVS</sequence>
<keyword evidence="2" id="KW-0496">Mitochondrion</keyword>
<organism evidence="5 6">
    <name type="scientific">Ophiocordyceps australis</name>
    <dbReference type="NCBI Taxonomy" id="1399860"/>
    <lineage>
        <taxon>Eukaryota</taxon>
        <taxon>Fungi</taxon>
        <taxon>Dikarya</taxon>
        <taxon>Ascomycota</taxon>
        <taxon>Pezizomycotina</taxon>
        <taxon>Sordariomycetes</taxon>
        <taxon>Hypocreomycetidae</taxon>
        <taxon>Hypocreales</taxon>
        <taxon>Ophiocordycipitaceae</taxon>
        <taxon>Ophiocordyceps</taxon>
    </lineage>
</organism>
<dbReference type="PANTHER" id="PTHR31601:SF2">
    <property type="entry name" value="ALPHA-KETOGLUTARATE DEHYDROGENASE COMPONENT 4"/>
    <property type="match status" value="1"/>
</dbReference>
<name>A0A2C5ZU47_9HYPO</name>
<dbReference type="GO" id="GO:0005739">
    <property type="term" value="C:mitochondrion"/>
    <property type="evidence" value="ECO:0007669"/>
    <property type="project" value="UniProtKB-SubCell"/>
</dbReference>
<evidence type="ECO:0000313" key="6">
    <source>
        <dbReference type="Proteomes" id="UP000224854"/>
    </source>
</evidence>
<dbReference type="AlphaFoldDB" id="A0A2C5ZU47"/>
<dbReference type="Pfam" id="PF10937">
    <property type="entry name" value="Kgd4-YMR31"/>
    <property type="match status" value="1"/>
</dbReference>
<dbReference type="InterPro" id="IPR020373">
    <property type="entry name" value="Kgd4/YMR-31"/>
</dbReference>